<feature type="transmembrane region" description="Helical" evidence="2">
    <location>
        <begin position="47"/>
        <end position="73"/>
    </location>
</feature>
<evidence type="ECO:0000256" key="2">
    <source>
        <dbReference type="SAM" id="Phobius"/>
    </source>
</evidence>
<protein>
    <submittedName>
        <fullName evidence="3">Uncharacterized protein</fullName>
    </submittedName>
</protein>
<evidence type="ECO:0000313" key="4">
    <source>
        <dbReference type="Proteomes" id="UP000078397"/>
    </source>
</evidence>
<dbReference type="RefSeq" id="XP_018149699.1">
    <property type="nucleotide sequence ID" value="XM_018290817.1"/>
</dbReference>
<feature type="transmembrane region" description="Helical" evidence="2">
    <location>
        <begin position="246"/>
        <end position="266"/>
    </location>
</feature>
<accession>A0A179G746</accession>
<feature type="region of interest" description="Disordered" evidence="1">
    <location>
        <begin position="315"/>
        <end position="344"/>
    </location>
</feature>
<evidence type="ECO:0000313" key="3">
    <source>
        <dbReference type="EMBL" id="OAQ73616.1"/>
    </source>
</evidence>
<keyword evidence="2" id="KW-0472">Membrane</keyword>
<comment type="caution">
    <text evidence="3">The sequence shown here is derived from an EMBL/GenBank/DDBJ whole genome shotgun (WGS) entry which is preliminary data.</text>
</comment>
<dbReference type="GeneID" id="28854811"/>
<dbReference type="KEGG" id="pchm:VFPPC_13040"/>
<feature type="transmembrane region" description="Helical" evidence="2">
    <location>
        <begin position="278"/>
        <end position="302"/>
    </location>
</feature>
<name>A0A179G746_METCM</name>
<feature type="region of interest" description="Disordered" evidence="1">
    <location>
        <begin position="358"/>
        <end position="489"/>
    </location>
</feature>
<feature type="transmembrane region" description="Helical" evidence="2">
    <location>
        <begin position="151"/>
        <end position="173"/>
    </location>
</feature>
<feature type="compositionally biased region" description="Low complexity" evidence="1">
    <location>
        <begin position="413"/>
        <end position="428"/>
    </location>
</feature>
<evidence type="ECO:0000256" key="1">
    <source>
        <dbReference type="SAM" id="MobiDB-lite"/>
    </source>
</evidence>
<gene>
    <name evidence="3" type="ORF">VFPPC_13040</name>
</gene>
<proteinExistence type="predicted"/>
<reference evidence="3 4" key="1">
    <citation type="journal article" date="2016" name="PLoS Pathog.">
        <title>Biosynthesis of antibiotic leucinostatins in bio-control fungus Purpureocillium lilacinum and their inhibition on phytophthora revealed by genome mining.</title>
        <authorList>
            <person name="Wang G."/>
            <person name="Liu Z."/>
            <person name="Lin R."/>
            <person name="Li E."/>
            <person name="Mao Z."/>
            <person name="Ling J."/>
            <person name="Yang Y."/>
            <person name="Yin W.B."/>
            <person name="Xie B."/>
        </authorList>
    </citation>
    <scope>NUCLEOTIDE SEQUENCE [LARGE SCALE GENOMIC DNA]</scope>
    <source>
        <strain evidence="3">170</strain>
    </source>
</reference>
<feature type="transmembrane region" description="Helical" evidence="2">
    <location>
        <begin position="207"/>
        <end position="225"/>
    </location>
</feature>
<keyword evidence="2" id="KW-0812">Transmembrane</keyword>
<keyword evidence="2" id="KW-1133">Transmembrane helix</keyword>
<dbReference type="STRING" id="1380566.A0A179G746"/>
<feature type="compositionally biased region" description="Polar residues" evidence="1">
    <location>
        <begin position="323"/>
        <end position="344"/>
    </location>
</feature>
<dbReference type="AlphaFoldDB" id="A0A179G746"/>
<dbReference type="EMBL" id="LSBJ02000001">
    <property type="protein sequence ID" value="OAQ73616.1"/>
    <property type="molecule type" value="Genomic_DNA"/>
</dbReference>
<dbReference type="Proteomes" id="UP000078397">
    <property type="component" value="Unassembled WGS sequence"/>
</dbReference>
<keyword evidence="4" id="KW-1185">Reference proteome</keyword>
<feature type="transmembrane region" description="Helical" evidence="2">
    <location>
        <begin position="6"/>
        <end position="35"/>
    </location>
</feature>
<organism evidence="3 4">
    <name type="scientific">Pochonia chlamydosporia 170</name>
    <dbReference type="NCBI Taxonomy" id="1380566"/>
    <lineage>
        <taxon>Eukaryota</taxon>
        <taxon>Fungi</taxon>
        <taxon>Dikarya</taxon>
        <taxon>Ascomycota</taxon>
        <taxon>Pezizomycotina</taxon>
        <taxon>Sordariomycetes</taxon>
        <taxon>Hypocreomycetidae</taxon>
        <taxon>Hypocreales</taxon>
        <taxon>Clavicipitaceae</taxon>
        <taxon>Pochonia</taxon>
    </lineage>
</organism>
<dbReference type="OrthoDB" id="5217806at2759"/>
<sequence length="489" mass="54081">MYPDYKEVWLIAACVLLFLTAFPALVIFFCSLCVVRRKADPSRRWLVWFRAGFIMFALSNFLLFVVYLFAVIFSDLYQPQYDTITSTTILPVQVELDLISSLLGNFAEICMILALSGLDKGIIVAHKTETRRGDGDVLAGTVELLDKVFHFSVYGLAGVLAVLSIAAFGLGQHLYSMYGLSRSRIGYDHSFVGLSFAYTSLGNTSKLLSLAMHIMVLAIVLFITIKSIATKVRCRGDKRVKLASTYLIVCDALFLLRAAYSVSYAIAFAPSSNTPPSVFTVVDVVADTWPAFVIFCILFALGSKKRGLWSTMQPSTPGLLDITPQQTPRSYSHNTSQPSDVDLESNAQEPQMHEMLQVTSHEQQIQEPMPRHSIPRRPVNPPQIQTQQQQIRETLAAEGDDDSPPDYYTARYQAPPQQSPQQASPLQPVVDDGQVQAGPSFALPAQQPYDGMAMSIPGSPPPHADAMGLYHQADGRMPESQPLPYNEKN</sequence>